<evidence type="ECO:0000256" key="1">
    <source>
        <dbReference type="SAM" id="MobiDB-lite"/>
    </source>
</evidence>
<keyword evidence="2" id="KW-0472">Membrane</keyword>
<proteinExistence type="predicted"/>
<keyword evidence="2" id="KW-0812">Transmembrane</keyword>
<evidence type="ECO:0000313" key="3">
    <source>
        <dbReference type="EMBL" id="KZV94448.1"/>
    </source>
</evidence>
<accession>A0A165J7S8</accession>
<organism evidence="3 4">
    <name type="scientific">Exidia glandulosa HHB12029</name>
    <dbReference type="NCBI Taxonomy" id="1314781"/>
    <lineage>
        <taxon>Eukaryota</taxon>
        <taxon>Fungi</taxon>
        <taxon>Dikarya</taxon>
        <taxon>Basidiomycota</taxon>
        <taxon>Agaricomycotina</taxon>
        <taxon>Agaricomycetes</taxon>
        <taxon>Auriculariales</taxon>
        <taxon>Exidiaceae</taxon>
        <taxon>Exidia</taxon>
    </lineage>
</organism>
<feature type="compositionally biased region" description="Polar residues" evidence="1">
    <location>
        <begin position="614"/>
        <end position="624"/>
    </location>
</feature>
<feature type="transmembrane region" description="Helical" evidence="2">
    <location>
        <begin position="473"/>
        <end position="493"/>
    </location>
</feature>
<keyword evidence="2" id="KW-1133">Transmembrane helix</keyword>
<dbReference type="AlphaFoldDB" id="A0A165J7S8"/>
<evidence type="ECO:0000313" key="4">
    <source>
        <dbReference type="Proteomes" id="UP000077266"/>
    </source>
</evidence>
<dbReference type="OrthoDB" id="2674421at2759"/>
<feature type="region of interest" description="Disordered" evidence="1">
    <location>
        <begin position="605"/>
        <end position="631"/>
    </location>
</feature>
<gene>
    <name evidence="3" type="ORF">EXIGLDRAFT_516954</name>
</gene>
<protein>
    <recommendedName>
        <fullName evidence="5">WW domain-containing protein</fullName>
    </recommendedName>
</protein>
<feature type="transmembrane region" description="Helical" evidence="2">
    <location>
        <begin position="519"/>
        <end position="547"/>
    </location>
</feature>
<evidence type="ECO:0008006" key="5">
    <source>
        <dbReference type="Google" id="ProtNLM"/>
    </source>
</evidence>
<dbReference type="EMBL" id="KV425972">
    <property type="protein sequence ID" value="KZV94448.1"/>
    <property type="molecule type" value="Genomic_DNA"/>
</dbReference>
<evidence type="ECO:0000256" key="2">
    <source>
        <dbReference type="SAM" id="Phobius"/>
    </source>
</evidence>
<sequence>MSTASHDCASTAPGYPLSRTSTMCDAHEPAKSTGSLLAPSFSHDTFRVNPLLPDRLDLSSPNKLTNVISYPLPEDPSVYLDSVPDCVLGWSRFVHPGGRVYSYHHQQRTVVHGDAPVAPITGWADFAEDDYTSVVPGRVGLKAMRTIEQLWNRVPQSVNRSDCELFFRCSGIDADAEYYFVHWEKRAVFWVDAVDFVPFTSQPHQRDSLESMFWAHVDHFPMHHHLPSRSREELEKVLSYHIVDQTTYVKSTAPWGAVEAQLLCKSIRGDDNDGMHRSFSRPSSSRSDTLVSSGSAGEPGLKDAIVSGRSASPDNTASSLREADIVMAFSPEPLPLFPSREEGTTNAAVARIWRQICIARAINLYGDPHARLGRTDRRPTGAESDRSPPSWLQRILSALLFTRPAYFFGALQDVFVDEILYQRAWQEFVDNEVLPEWRDNGVVAAVVLATNMGFLALNGIEGANSPVAVGWKVLSLSSTLSSMGTILASMLLIQSYQSLKSATAGEANKYMVRCSQWPFGLFGMAMLFSMPFVMLMASLITFIVAVLGYSLEHWALTTALPLLLTTVIPIVFVLVLQTVFLGLGSCQRRRDRRARVQDIEADFGPVGPADAGRSTDTLTPSPSIISKDKIR</sequence>
<feature type="region of interest" description="Disordered" evidence="1">
    <location>
        <begin position="273"/>
        <end position="317"/>
    </location>
</feature>
<keyword evidence="4" id="KW-1185">Reference proteome</keyword>
<reference evidence="3 4" key="1">
    <citation type="journal article" date="2016" name="Mol. Biol. Evol.">
        <title>Comparative Genomics of Early-Diverging Mushroom-Forming Fungi Provides Insights into the Origins of Lignocellulose Decay Capabilities.</title>
        <authorList>
            <person name="Nagy L.G."/>
            <person name="Riley R."/>
            <person name="Tritt A."/>
            <person name="Adam C."/>
            <person name="Daum C."/>
            <person name="Floudas D."/>
            <person name="Sun H."/>
            <person name="Yadav J.S."/>
            <person name="Pangilinan J."/>
            <person name="Larsson K.H."/>
            <person name="Matsuura K."/>
            <person name="Barry K."/>
            <person name="Labutti K."/>
            <person name="Kuo R."/>
            <person name="Ohm R.A."/>
            <person name="Bhattacharya S.S."/>
            <person name="Shirouzu T."/>
            <person name="Yoshinaga Y."/>
            <person name="Martin F.M."/>
            <person name="Grigoriev I.V."/>
            <person name="Hibbett D.S."/>
        </authorList>
    </citation>
    <scope>NUCLEOTIDE SEQUENCE [LARGE SCALE GENOMIC DNA]</scope>
    <source>
        <strain evidence="3 4">HHB12029</strain>
    </source>
</reference>
<dbReference type="Proteomes" id="UP000077266">
    <property type="component" value="Unassembled WGS sequence"/>
</dbReference>
<name>A0A165J7S8_EXIGL</name>
<feature type="transmembrane region" description="Helical" evidence="2">
    <location>
        <begin position="559"/>
        <end position="583"/>
    </location>
</feature>
<dbReference type="InParanoid" id="A0A165J7S8"/>
<feature type="compositionally biased region" description="Low complexity" evidence="1">
    <location>
        <begin position="280"/>
        <end position="295"/>
    </location>
</feature>